<sequence length="213" mass="23241">MRQMCVVAAIDQLKVKGVASQLALLTPSSWPQSPLLSPIAKLATASSTPPPPSSARTQVMQLLFLNDAVRAEIGETDREIRMLQRAIVLLSTSDWVRGEWVWFTRLAGFRTLWDVWCWVSRQHRKDIAAAAASVAATTTNRQGNGRSGSANADEMHVDDVRTAPAPSLWSALTGARGIGVDSTNTANAETRRAAAAAHDEDWFINLANKFFEL</sequence>
<proteinExistence type="predicted"/>
<organism evidence="1">
    <name type="scientific">Haptolina brevifila</name>
    <dbReference type="NCBI Taxonomy" id="156173"/>
    <lineage>
        <taxon>Eukaryota</taxon>
        <taxon>Haptista</taxon>
        <taxon>Haptophyta</taxon>
        <taxon>Prymnesiophyceae</taxon>
        <taxon>Prymnesiales</taxon>
        <taxon>Prymnesiaceae</taxon>
        <taxon>Haptolina</taxon>
    </lineage>
</organism>
<accession>A0A7S2DN18</accession>
<protein>
    <submittedName>
        <fullName evidence="1">Uncharacterized protein</fullName>
    </submittedName>
</protein>
<reference evidence="1" key="1">
    <citation type="submission" date="2021-01" db="EMBL/GenBank/DDBJ databases">
        <authorList>
            <person name="Corre E."/>
            <person name="Pelletier E."/>
            <person name="Niang G."/>
            <person name="Scheremetjew M."/>
            <person name="Finn R."/>
            <person name="Kale V."/>
            <person name="Holt S."/>
            <person name="Cochrane G."/>
            <person name="Meng A."/>
            <person name="Brown T."/>
            <person name="Cohen L."/>
        </authorList>
    </citation>
    <scope>NUCLEOTIDE SEQUENCE</scope>
    <source>
        <strain evidence="1">UTEX LB 985</strain>
    </source>
</reference>
<evidence type="ECO:0000313" key="1">
    <source>
        <dbReference type="EMBL" id="CAD9459039.1"/>
    </source>
</evidence>
<gene>
    <name evidence="1" type="ORF">CBRE1094_LOCUS18934</name>
</gene>
<dbReference type="EMBL" id="HBGU01034669">
    <property type="protein sequence ID" value="CAD9459039.1"/>
    <property type="molecule type" value="Transcribed_RNA"/>
</dbReference>
<name>A0A7S2DN18_9EUKA</name>
<dbReference type="AlphaFoldDB" id="A0A7S2DN18"/>